<organism evidence="3 4">
    <name type="scientific">Thamnidium elegans</name>
    <dbReference type="NCBI Taxonomy" id="101142"/>
    <lineage>
        <taxon>Eukaryota</taxon>
        <taxon>Fungi</taxon>
        <taxon>Fungi incertae sedis</taxon>
        <taxon>Mucoromycota</taxon>
        <taxon>Mucoromycotina</taxon>
        <taxon>Mucoromycetes</taxon>
        <taxon>Mucorales</taxon>
        <taxon>Mucorineae</taxon>
        <taxon>Mucoraceae</taxon>
        <taxon>Thamnidium</taxon>
    </lineage>
</organism>
<reference evidence="3" key="1">
    <citation type="submission" date="2021-01" db="EMBL/GenBank/DDBJ databases">
        <title>Metabolic potential, ecology and presence of endohyphal bacteria is reflected in genomic diversity of Mucoromycotina.</title>
        <authorList>
            <person name="Muszewska A."/>
            <person name="Okrasinska A."/>
            <person name="Steczkiewicz K."/>
            <person name="Drgas O."/>
            <person name="Orlowska M."/>
            <person name="Perlinska-Lenart U."/>
            <person name="Aleksandrzak-Piekarczyk T."/>
            <person name="Szatraj K."/>
            <person name="Zielenkiewicz U."/>
            <person name="Pilsyk S."/>
            <person name="Malc E."/>
            <person name="Mieczkowski P."/>
            <person name="Kruszewska J.S."/>
            <person name="Biernat P."/>
            <person name="Pawlowska J."/>
        </authorList>
    </citation>
    <scope>NUCLEOTIDE SEQUENCE</scope>
    <source>
        <strain evidence="3">WA0000018081</strain>
    </source>
</reference>
<gene>
    <name evidence="3" type="ORF">INT48_008718</name>
</gene>
<dbReference type="GO" id="GO:0005829">
    <property type="term" value="C:cytosol"/>
    <property type="evidence" value="ECO:0007669"/>
    <property type="project" value="TreeGrafter"/>
</dbReference>
<dbReference type="InterPro" id="IPR011022">
    <property type="entry name" value="Arrestin_C-like"/>
</dbReference>
<dbReference type="PANTHER" id="PTHR11188">
    <property type="entry name" value="ARRESTIN DOMAIN CONTAINING PROTEIN"/>
    <property type="match status" value="1"/>
</dbReference>
<dbReference type="GO" id="GO:0005886">
    <property type="term" value="C:plasma membrane"/>
    <property type="evidence" value="ECO:0007669"/>
    <property type="project" value="TreeGrafter"/>
</dbReference>
<dbReference type="SUPFAM" id="SSF81296">
    <property type="entry name" value="E set domains"/>
    <property type="match status" value="1"/>
</dbReference>
<keyword evidence="4" id="KW-1185">Reference proteome</keyword>
<proteinExistence type="predicted"/>
<evidence type="ECO:0008006" key="5">
    <source>
        <dbReference type="Google" id="ProtNLM"/>
    </source>
</evidence>
<sequence length="370" mass="41787">MLSKSSNITIQLLEPTIFIEPGSNNHNVIRGTINLNLPKTTTISSLSVRFDGKMETKSYSFEAMENSGSFAQKKALTRQRLVLYPTPEQTDHTRPLVLHAGLTQYGFEMEIPSGLPESIDCSDVKVEYSVTAVMNFCTSSFLRVKRRNQNECCKEIVRVARLPCEDIIMGDNVADLVDSHTHKSAWMDYQIIVGKKAVSVGSELPITFNFRPTSEGVTIDRVIVQMLERRDIYRDTTHTNHSVYSINLHKDNKTLFPIGALKKYWEGTVLFKVPENKSLVHSTQEYPDFKIGHTLLVSISLSVPGTGHYRVQKLVTFQTSIDILDDSIGKMSTLKLPTYDSPPPFDNAQFVFGEYDRKFSDPPLYADIYA</sequence>
<evidence type="ECO:0000313" key="4">
    <source>
        <dbReference type="Proteomes" id="UP000613177"/>
    </source>
</evidence>
<feature type="domain" description="Arrestin C-terminal-like" evidence="2">
    <location>
        <begin position="186"/>
        <end position="307"/>
    </location>
</feature>
<name>A0A8H7VVC4_9FUNG</name>
<dbReference type="InterPro" id="IPR011021">
    <property type="entry name" value="Arrestin-like_N"/>
</dbReference>
<dbReference type="InterPro" id="IPR050357">
    <property type="entry name" value="Arrestin_domain-protein"/>
</dbReference>
<dbReference type="Proteomes" id="UP000613177">
    <property type="component" value="Unassembled WGS sequence"/>
</dbReference>
<evidence type="ECO:0000313" key="3">
    <source>
        <dbReference type="EMBL" id="KAG2232792.1"/>
    </source>
</evidence>
<dbReference type="InterPro" id="IPR014752">
    <property type="entry name" value="Arrestin-like_C"/>
</dbReference>
<dbReference type="PANTHER" id="PTHR11188:SF17">
    <property type="entry name" value="FI21816P1"/>
    <property type="match status" value="1"/>
</dbReference>
<evidence type="ECO:0000259" key="1">
    <source>
        <dbReference type="Pfam" id="PF00339"/>
    </source>
</evidence>
<evidence type="ECO:0000259" key="2">
    <source>
        <dbReference type="Pfam" id="PF02752"/>
    </source>
</evidence>
<dbReference type="Pfam" id="PF02752">
    <property type="entry name" value="Arrestin_C"/>
    <property type="match status" value="1"/>
</dbReference>
<comment type="caution">
    <text evidence="3">The sequence shown here is derived from an EMBL/GenBank/DDBJ whole genome shotgun (WGS) entry which is preliminary data.</text>
</comment>
<dbReference type="Pfam" id="PF00339">
    <property type="entry name" value="Arrestin_N"/>
    <property type="match status" value="1"/>
</dbReference>
<dbReference type="GO" id="GO:0030674">
    <property type="term" value="F:protein-macromolecule adaptor activity"/>
    <property type="evidence" value="ECO:0007669"/>
    <property type="project" value="TreeGrafter"/>
</dbReference>
<dbReference type="AlphaFoldDB" id="A0A8H7VVC4"/>
<dbReference type="GO" id="GO:0070086">
    <property type="term" value="P:ubiquitin-dependent endocytosis"/>
    <property type="evidence" value="ECO:0007669"/>
    <property type="project" value="TreeGrafter"/>
</dbReference>
<dbReference type="GO" id="GO:0031625">
    <property type="term" value="F:ubiquitin protein ligase binding"/>
    <property type="evidence" value="ECO:0007669"/>
    <property type="project" value="TreeGrafter"/>
</dbReference>
<accession>A0A8H7VVC4</accession>
<dbReference type="InterPro" id="IPR014756">
    <property type="entry name" value="Ig_E-set"/>
</dbReference>
<dbReference type="EMBL" id="JAEPRE010000099">
    <property type="protein sequence ID" value="KAG2232792.1"/>
    <property type="molecule type" value="Genomic_DNA"/>
</dbReference>
<dbReference type="Gene3D" id="2.60.40.640">
    <property type="match status" value="1"/>
</dbReference>
<protein>
    <recommendedName>
        <fullName evidence="5">Arrestin-like N-terminal domain-containing protein</fullName>
    </recommendedName>
</protein>
<feature type="domain" description="Arrestin-like N-terminal" evidence="1">
    <location>
        <begin position="27"/>
        <end position="135"/>
    </location>
</feature>